<comment type="caution">
    <text evidence="1">The sequence shown here is derived from an EMBL/GenBank/DDBJ whole genome shotgun (WGS) entry which is preliminary data.</text>
</comment>
<dbReference type="Proteomes" id="UP001364695">
    <property type="component" value="Unassembled WGS sequence"/>
</dbReference>
<evidence type="ECO:0000313" key="2">
    <source>
        <dbReference type="Proteomes" id="UP001364695"/>
    </source>
</evidence>
<gene>
    <name evidence="1" type="ORF">RV045_10955</name>
</gene>
<protein>
    <submittedName>
        <fullName evidence="1">MFS transporter</fullName>
    </submittedName>
</protein>
<sequence>MNPNDHRAALADIQVTAQDVKFSTIVCFLAWTFAVYDFVLFANLLPVIAQDLGWTAAQTTGINTWVTIGTALVAFFVGPLVVDRMGRKSGIVIAVTGAALASGLTFVAGWMVGALGVLGLVLLILIRSLAGLGYAEQSINATYLNEMFSHVDRKNGGGASRGFIYSLVQSGWPVGSVIAAASIAILQPLGGWELCFIVGVFPAFIMMALGKKLKESPQFRARQLVTQWRSQGHTAEAEQLAREYHIGEETGVSPLKAAFSGESLRPTLTLSAAMLMNWLGILAFAFQGTLVLTSGKQVNFNDALTILIISNATGFLGYLFHGWLGDRIGRRNTIALGWFLAAFAFAGMLWAPNGSYGLVVALYSVGLFFLIGPYSALLFFNAESFPVETRATAGSFINALGQVGAILGGVLFTIHLSGLTQESAAELISSTWINAALIWGTVPILLSAALMLLARDVRPGRQS</sequence>
<keyword evidence="2" id="KW-1185">Reference proteome</keyword>
<reference evidence="1" key="1">
    <citation type="submission" date="2023-10" db="EMBL/GenBank/DDBJ databases">
        <title>Amphibacter perezi, gen. nov., sp. nov. a novel taxa of the family Comamonadaceae, class Betaproteobacteria isolated from the skin microbiota of Pelophylax perezi from different populations.</title>
        <authorList>
            <person name="Costa S."/>
            <person name="Proenca D.N."/>
            <person name="Lopes I."/>
            <person name="Morais P.V."/>
        </authorList>
    </citation>
    <scope>NUCLEOTIDE SEQUENCE</scope>
    <source>
        <strain evidence="1">SL12-8</strain>
    </source>
</reference>
<name>A0ACC6P409_9BURK</name>
<organism evidence="1 2">
    <name type="scientific">Amphibiibacter pelophylacis</name>
    <dbReference type="NCBI Taxonomy" id="1799477"/>
    <lineage>
        <taxon>Bacteria</taxon>
        <taxon>Pseudomonadati</taxon>
        <taxon>Pseudomonadota</taxon>
        <taxon>Betaproteobacteria</taxon>
        <taxon>Burkholderiales</taxon>
        <taxon>Sphaerotilaceae</taxon>
        <taxon>Amphibiibacter</taxon>
    </lineage>
</organism>
<dbReference type="EMBL" id="JAWDIE010000017">
    <property type="protein sequence ID" value="MEJ7138941.1"/>
    <property type="molecule type" value="Genomic_DNA"/>
</dbReference>
<accession>A0ACC6P409</accession>
<evidence type="ECO:0000313" key="1">
    <source>
        <dbReference type="EMBL" id="MEJ7138941.1"/>
    </source>
</evidence>
<proteinExistence type="predicted"/>